<protein>
    <submittedName>
        <fullName evidence="4">Uncharacterized protein</fullName>
    </submittedName>
</protein>
<dbReference type="InterPro" id="IPR019775">
    <property type="entry name" value="WD40_repeat_CS"/>
</dbReference>
<dbReference type="InterPro" id="IPR036322">
    <property type="entry name" value="WD40_repeat_dom_sf"/>
</dbReference>
<accession>A0A1R2AM08</accession>
<dbReference type="Proteomes" id="UP000187209">
    <property type="component" value="Unassembled WGS sequence"/>
</dbReference>
<proteinExistence type="predicted"/>
<dbReference type="PANTHER" id="PTHR19848:SF8">
    <property type="entry name" value="F-BOX AND WD REPEAT DOMAIN CONTAINING 7"/>
    <property type="match status" value="1"/>
</dbReference>
<evidence type="ECO:0000256" key="2">
    <source>
        <dbReference type="ARBA" id="ARBA00022737"/>
    </source>
</evidence>
<dbReference type="Gene3D" id="2.130.10.10">
    <property type="entry name" value="YVTN repeat-like/Quinoprotein amine dehydrogenase"/>
    <property type="match status" value="2"/>
</dbReference>
<organism evidence="4 5">
    <name type="scientific">Stentor coeruleus</name>
    <dbReference type="NCBI Taxonomy" id="5963"/>
    <lineage>
        <taxon>Eukaryota</taxon>
        <taxon>Sar</taxon>
        <taxon>Alveolata</taxon>
        <taxon>Ciliophora</taxon>
        <taxon>Postciliodesmatophora</taxon>
        <taxon>Heterotrichea</taxon>
        <taxon>Heterotrichida</taxon>
        <taxon>Stentoridae</taxon>
        <taxon>Stentor</taxon>
    </lineage>
</organism>
<dbReference type="PROSITE" id="PS00678">
    <property type="entry name" value="WD_REPEATS_1"/>
    <property type="match status" value="1"/>
</dbReference>
<dbReference type="SUPFAM" id="SSF50978">
    <property type="entry name" value="WD40 repeat-like"/>
    <property type="match status" value="1"/>
</dbReference>
<feature type="repeat" description="WD" evidence="3">
    <location>
        <begin position="279"/>
        <end position="320"/>
    </location>
</feature>
<dbReference type="EMBL" id="MPUH01002062">
    <property type="protein sequence ID" value="OMJ65557.1"/>
    <property type="molecule type" value="Genomic_DNA"/>
</dbReference>
<dbReference type="PANTHER" id="PTHR19848">
    <property type="entry name" value="WD40 REPEAT PROTEIN"/>
    <property type="match status" value="1"/>
</dbReference>
<reference evidence="4 5" key="1">
    <citation type="submission" date="2016-11" db="EMBL/GenBank/DDBJ databases">
        <title>The macronuclear genome of Stentor coeruleus: a giant cell with tiny introns.</title>
        <authorList>
            <person name="Slabodnick M."/>
            <person name="Ruby J.G."/>
            <person name="Reiff S.B."/>
            <person name="Swart E.C."/>
            <person name="Gosai S."/>
            <person name="Prabakaran S."/>
            <person name="Witkowska E."/>
            <person name="Larue G.E."/>
            <person name="Fisher S."/>
            <person name="Freeman R.M."/>
            <person name="Gunawardena J."/>
            <person name="Chu W."/>
            <person name="Stover N.A."/>
            <person name="Gregory B.D."/>
            <person name="Nowacki M."/>
            <person name="Derisi J."/>
            <person name="Roy S.W."/>
            <person name="Marshall W.F."/>
            <person name="Sood P."/>
        </authorList>
    </citation>
    <scope>NUCLEOTIDE SEQUENCE [LARGE SCALE GENOMIC DNA]</scope>
    <source>
        <strain evidence="4">WM001</strain>
    </source>
</reference>
<keyword evidence="5" id="KW-1185">Reference proteome</keyword>
<dbReference type="CDD" id="cd00200">
    <property type="entry name" value="WD40"/>
    <property type="match status" value="1"/>
</dbReference>
<dbReference type="InterPro" id="IPR015943">
    <property type="entry name" value="WD40/YVTN_repeat-like_dom_sf"/>
</dbReference>
<dbReference type="AlphaFoldDB" id="A0A1R2AM08"/>
<keyword evidence="2" id="KW-0677">Repeat</keyword>
<feature type="repeat" description="WD" evidence="3">
    <location>
        <begin position="237"/>
        <end position="278"/>
    </location>
</feature>
<dbReference type="Pfam" id="PF00400">
    <property type="entry name" value="WD40"/>
    <property type="match status" value="4"/>
</dbReference>
<dbReference type="PROSITE" id="PS50294">
    <property type="entry name" value="WD_REPEATS_REGION"/>
    <property type="match status" value="1"/>
</dbReference>
<gene>
    <name evidence="4" type="ORF">SteCoe_37997</name>
</gene>
<comment type="caution">
    <text evidence="4">The sequence shown here is derived from an EMBL/GenBank/DDBJ whole genome shotgun (WGS) entry which is preliminary data.</text>
</comment>
<dbReference type="OrthoDB" id="293334at2759"/>
<keyword evidence="1 3" id="KW-0853">WD repeat</keyword>
<dbReference type="SMART" id="SM00320">
    <property type="entry name" value="WD40"/>
    <property type="match status" value="6"/>
</dbReference>
<dbReference type="InterPro" id="IPR001680">
    <property type="entry name" value="WD40_rpt"/>
</dbReference>
<name>A0A1R2AM08_9CILI</name>
<evidence type="ECO:0000256" key="1">
    <source>
        <dbReference type="ARBA" id="ARBA00022574"/>
    </source>
</evidence>
<evidence type="ECO:0000313" key="5">
    <source>
        <dbReference type="Proteomes" id="UP000187209"/>
    </source>
</evidence>
<evidence type="ECO:0000256" key="3">
    <source>
        <dbReference type="PROSITE-ProRule" id="PRU00221"/>
    </source>
</evidence>
<sequence length="359" mass="40858">MKLPLLNYQQSQVNIYQCPIIEKKSPFKSQKSMFNKELTDLSAENYSLKKNTYTNRKTDGLMFFKSNFKVNCIVAFKKRNCMVIAGMDCEIIIYDYETNKKVASVLGHNKGILCLDLDCTEEFLMSGSLDHSIRISNLSEKNPSSYEIGRHKGAVNCLKVDWVRKKVVSWGKDFSICIWDITTKALEAELFLDQQEYSSLVFFSPTKIFASSVSGNIHSYCLDLETNSIQKSEEIISTKHKKTINCILFFNNTKRIASGSSDKTIRIVNLEDNCEILSLTGHKSPIISMAISNDDIYLISGDQWGKTNIWNLNTIKLIKVIDDHQGFITSIVLDYEKKILIIGGADFCCGVWDFKKLIM</sequence>
<evidence type="ECO:0000313" key="4">
    <source>
        <dbReference type="EMBL" id="OMJ65557.1"/>
    </source>
</evidence>
<dbReference type="PROSITE" id="PS50082">
    <property type="entry name" value="WD_REPEATS_2"/>
    <property type="match status" value="2"/>
</dbReference>